<sequence length="417" mass="47097">MKLLFVHQNMPGQYREIVQWLLATGQHEIAFLTQRRNPPQFDGIRTIVYKAHHRPAKDAYGLSKVWEEATGAGFGAAMAARKLERDEGFKPDIVVGHVGWGELTFFKQVWPDVPIIGYFEYYYTLLGGLVGFDSDEPVSEHAPFLTQARNAVPLANIETVDLGQCPTLWQRDRFPNSFHDRMYVCHDGIRADRLLPNADASLSLGRLEVPLTRDDEVITYVARNLERARGFHILMRALPRILRERPNARVLIIGGNDVSYGGKSDKPGGLRAEMEKEVGHEIDWTRLHFLGQIPYPDFQKLVQLSRCHIYLTMPFVLSWSLMESMAMQATIVASGVDPVREVIAHGETGLLVDFHDPDALAQQVIDVVSDPGAFAHLGPAARLHILEHHDFLTRCLPEHLRRINDLVPNARKIESPA</sequence>
<dbReference type="Pfam" id="PF12000">
    <property type="entry name" value="Glyco_trans_4_3"/>
    <property type="match status" value="1"/>
</dbReference>
<evidence type="ECO:0000256" key="1">
    <source>
        <dbReference type="ARBA" id="ARBA00022676"/>
    </source>
</evidence>
<keyword evidence="1" id="KW-0328">Glycosyltransferase</keyword>
<dbReference type="Pfam" id="PF00534">
    <property type="entry name" value="Glycos_transf_1"/>
    <property type="match status" value="1"/>
</dbReference>
<dbReference type="SUPFAM" id="SSF53756">
    <property type="entry name" value="UDP-Glycosyltransferase/glycogen phosphorylase"/>
    <property type="match status" value="1"/>
</dbReference>
<dbReference type="OrthoDB" id="9793726at2"/>
<dbReference type="PANTHER" id="PTHR12526">
    <property type="entry name" value="GLYCOSYLTRANSFERASE"/>
    <property type="match status" value="1"/>
</dbReference>
<name>A0A640VTS6_9RHOB</name>
<dbReference type="InterPro" id="IPR001296">
    <property type="entry name" value="Glyco_trans_1"/>
</dbReference>
<dbReference type="RefSeq" id="WP_159975485.1">
    <property type="nucleotide sequence ID" value="NZ_BLIV01000002.1"/>
</dbReference>
<evidence type="ECO:0000259" key="4">
    <source>
        <dbReference type="Pfam" id="PF12000"/>
    </source>
</evidence>
<keyword evidence="2 5" id="KW-0808">Transferase</keyword>
<feature type="domain" description="Glycosyl transferase family 1" evidence="3">
    <location>
        <begin position="214"/>
        <end position="382"/>
    </location>
</feature>
<evidence type="ECO:0000259" key="3">
    <source>
        <dbReference type="Pfam" id="PF00534"/>
    </source>
</evidence>
<protein>
    <submittedName>
        <fullName evidence="5">Glycosyl transferase</fullName>
    </submittedName>
</protein>
<dbReference type="AlphaFoldDB" id="A0A640VTS6"/>
<proteinExistence type="predicted"/>
<dbReference type="EMBL" id="BLIV01000002">
    <property type="protein sequence ID" value="GFE49626.1"/>
    <property type="molecule type" value="Genomic_DNA"/>
</dbReference>
<dbReference type="GO" id="GO:0016757">
    <property type="term" value="F:glycosyltransferase activity"/>
    <property type="evidence" value="ECO:0007669"/>
    <property type="project" value="UniProtKB-KW"/>
</dbReference>
<dbReference type="PANTHER" id="PTHR12526:SF510">
    <property type="entry name" value="D-INOSITOL 3-PHOSPHATE GLYCOSYLTRANSFERASE"/>
    <property type="match status" value="1"/>
</dbReference>
<dbReference type="Gene3D" id="3.40.50.2000">
    <property type="entry name" value="Glycogen Phosphorylase B"/>
    <property type="match status" value="1"/>
</dbReference>
<dbReference type="Proteomes" id="UP000436522">
    <property type="component" value="Unassembled WGS sequence"/>
</dbReference>
<reference evidence="5 6" key="1">
    <citation type="submission" date="2019-12" db="EMBL/GenBank/DDBJ databases">
        <title>Roseobacter cerasinus sp. nov., isolated from seawater around aquaculture.</title>
        <authorList>
            <person name="Muramatsu S."/>
            <person name="Takabe Y."/>
            <person name="Mori K."/>
            <person name="Takaichi S."/>
            <person name="Hanada S."/>
        </authorList>
    </citation>
    <scope>NUCLEOTIDE SEQUENCE [LARGE SCALE GENOMIC DNA]</scope>
    <source>
        <strain evidence="5 6">AI77</strain>
    </source>
</reference>
<evidence type="ECO:0000256" key="2">
    <source>
        <dbReference type="ARBA" id="ARBA00022679"/>
    </source>
</evidence>
<gene>
    <name evidence="5" type="ORF">So717_13790</name>
</gene>
<evidence type="ECO:0000313" key="5">
    <source>
        <dbReference type="EMBL" id="GFE49626.1"/>
    </source>
</evidence>
<accession>A0A640VTS6</accession>
<dbReference type="InterPro" id="IPR022623">
    <property type="entry name" value="Glyco_trans_4"/>
</dbReference>
<feature type="domain" description="Glycosyl transferase family 4" evidence="4">
    <location>
        <begin position="26"/>
        <end position="193"/>
    </location>
</feature>
<evidence type="ECO:0000313" key="6">
    <source>
        <dbReference type="Proteomes" id="UP000436522"/>
    </source>
</evidence>
<comment type="caution">
    <text evidence="5">The sequence shown here is derived from an EMBL/GenBank/DDBJ whole genome shotgun (WGS) entry which is preliminary data.</text>
</comment>
<keyword evidence="6" id="KW-1185">Reference proteome</keyword>
<organism evidence="5 6">
    <name type="scientific">Roseobacter cerasinus</name>
    <dbReference type="NCBI Taxonomy" id="2602289"/>
    <lineage>
        <taxon>Bacteria</taxon>
        <taxon>Pseudomonadati</taxon>
        <taxon>Pseudomonadota</taxon>
        <taxon>Alphaproteobacteria</taxon>
        <taxon>Rhodobacterales</taxon>
        <taxon>Roseobacteraceae</taxon>
        <taxon>Roseobacter</taxon>
    </lineage>
</organism>